<evidence type="ECO:0000313" key="7">
    <source>
        <dbReference type="EMBL" id="AOW06359.1"/>
    </source>
</evidence>
<dbReference type="GeneID" id="2912834"/>
<organism evidence="7 9">
    <name type="scientific">Yarrowia lipolytica</name>
    <name type="common">Candida lipolytica</name>
    <dbReference type="NCBI Taxonomy" id="4952"/>
    <lineage>
        <taxon>Eukaryota</taxon>
        <taxon>Fungi</taxon>
        <taxon>Dikarya</taxon>
        <taxon>Ascomycota</taxon>
        <taxon>Saccharomycotina</taxon>
        <taxon>Dipodascomycetes</taxon>
        <taxon>Dipodascales</taxon>
        <taxon>Dipodascales incertae sedis</taxon>
        <taxon>Yarrowia</taxon>
    </lineage>
</organism>
<reference evidence="7 9" key="1">
    <citation type="journal article" date="2016" name="PLoS ONE">
        <title>Sequence Assembly of Yarrowia lipolytica Strain W29/CLIB89 Shows Transposable Element Diversity.</title>
        <authorList>
            <person name="Magnan C."/>
            <person name="Yu J."/>
            <person name="Chang I."/>
            <person name="Jahn E."/>
            <person name="Kanomata Y."/>
            <person name="Wu J."/>
            <person name="Zeller M."/>
            <person name="Oakes M."/>
            <person name="Baldi P."/>
            <person name="Sandmeyer S."/>
        </authorList>
    </citation>
    <scope>NUCLEOTIDE SEQUENCE [LARGE SCALE GENOMIC DNA]</scope>
    <source>
        <strain evidence="7">CLIB89</strain>
        <strain evidence="9">CLIB89(W29)</strain>
    </source>
</reference>
<dbReference type="VEuPathDB" id="FungiDB:YALI1_E40161g"/>
<evidence type="ECO:0000256" key="5">
    <source>
        <dbReference type="SAM" id="MobiDB-lite"/>
    </source>
</evidence>
<dbReference type="PANTHER" id="PTHR45931">
    <property type="entry name" value="SI:CH211-59O9.10"/>
    <property type="match status" value="1"/>
</dbReference>
<evidence type="ECO:0000256" key="3">
    <source>
        <dbReference type="ARBA" id="ARBA00022833"/>
    </source>
</evidence>
<dbReference type="RefSeq" id="XP_504749.1">
    <property type="nucleotide sequence ID" value="XM_504749.1"/>
</dbReference>
<dbReference type="InterPro" id="IPR001841">
    <property type="entry name" value="Znf_RING"/>
</dbReference>
<dbReference type="Gene3D" id="3.30.40.10">
    <property type="entry name" value="Zinc/RING finger domain, C3HC4 (zinc finger)"/>
    <property type="match status" value="1"/>
</dbReference>
<keyword evidence="2 4" id="KW-0863">Zinc-finger</keyword>
<dbReference type="VEuPathDB" id="FungiDB:YALI0_E33869g"/>
<dbReference type="Pfam" id="PF13639">
    <property type="entry name" value="zf-RING_2"/>
    <property type="match status" value="1"/>
</dbReference>
<dbReference type="SUPFAM" id="SSF57850">
    <property type="entry name" value="RING/U-box"/>
    <property type="match status" value="1"/>
</dbReference>
<dbReference type="PANTHER" id="PTHR45931:SF3">
    <property type="entry name" value="RING ZINC FINGER-CONTAINING PROTEIN"/>
    <property type="match status" value="1"/>
</dbReference>
<dbReference type="Proteomes" id="UP000256601">
    <property type="component" value="Unassembled WGS sequence"/>
</dbReference>
<evidence type="ECO:0000259" key="6">
    <source>
        <dbReference type="PROSITE" id="PS50089"/>
    </source>
</evidence>
<evidence type="ECO:0000313" key="10">
    <source>
        <dbReference type="Proteomes" id="UP000256601"/>
    </source>
</evidence>
<keyword evidence="1" id="KW-0479">Metal-binding</keyword>
<evidence type="ECO:0000256" key="2">
    <source>
        <dbReference type="ARBA" id="ARBA00022771"/>
    </source>
</evidence>
<dbReference type="PROSITE" id="PS50089">
    <property type="entry name" value="ZF_RING_2"/>
    <property type="match status" value="1"/>
</dbReference>
<feature type="compositionally biased region" description="Basic and acidic residues" evidence="5">
    <location>
        <begin position="1"/>
        <end position="10"/>
    </location>
</feature>
<dbReference type="GO" id="GO:0006511">
    <property type="term" value="P:ubiquitin-dependent protein catabolic process"/>
    <property type="evidence" value="ECO:0007669"/>
    <property type="project" value="TreeGrafter"/>
</dbReference>
<feature type="region of interest" description="Disordered" evidence="5">
    <location>
        <begin position="1"/>
        <end position="30"/>
    </location>
</feature>
<feature type="domain" description="RING-type" evidence="6">
    <location>
        <begin position="121"/>
        <end position="166"/>
    </location>
</feature>
<dbReference type="EMBL" id="CP017557">
    <property type="protein sequence ID" value="AOW06359.1"/>
    <property type="molecule type" value="Genomic_DNA"/>
</dbReference>
<dbReference type="GO" id="GO:0061630">
    <property type="term" value="F:ubiquitin protein ligase activity"/>
    <property type="evidence" value="ECO:0007669"/>
    <property type="project" value="TreeGrafter"/>
</dbReference>
<dbReference type="OrthoDB" id="8062037at2759"/>
<evidence type="ECO:0000313" key="9">
    <source>
        <dbReference type="Proteomes" id="UP000182444"/>
    </source>
</evidence>
<dbReference type="KEGG" id="yli:2912834"/>
<dbReference type="EMBL" id="KZ858959">
    <property type="protein sequence ID" value="RDW27760.1"/>
    <property type="molecule type" value="Genomic_DNA"/>
</dbReference>
<dbReference type="eggNOG" id="KOG0800">
    <property type="taxonomic scope" value="Eukaryota"/>
</dbReference>
<gene>
    <name evidence="8" type="ORF">B0I71DRAFT_128661</name>
    <name evidence="7" type="ORF">YALI1_E40161g</name>
</gene>
<dbReference type="AlphaFoldDB" id="A0A1H6PZF2"/>
<accession>A0A1H6PZF2</accession>
<dbReference type="Proteomes" id="UP000182444">
    <property type="component" value="Chromosome 1E"/>
</dbReference>
<proteinExistence type="predicted"/>
<protein>
    <recommendedName>
        <fullName evidence="6">RING-type domain-containing protein</fullName>
    </recommendedName>
</protein>
<reference evidence="8 10" key="2">
    <citation type="submission" date="2018-07" db="EMBL/GenBank/DDBJ databases">
        <title>Draft Genome Assemblies for Five Robust Yarrowia lipolytica Strains Exhibiting High Lipid Production and Pentose Sugar Utilization and Sugar Alcohol Secretion from Undetoxified Lignocellulosic Biomass Hydrolysates.</title>
        <authorList>
            <consortium name="DOE Joint Genome Institute"/>
            <person name="Walker C."/>
            <person name="Ryu S."/>
            <person name="Na H."/>
            <person name="Zane M."/>
            <person name="LaButti K."/>
            <person name="Lipzen A."/>
            <person name="Haridas S."/>
            <person name="Barry K."/>
            <person name="Grigoriev I.V."/>
            <person name="Quarterman J."/>
            <person name="Slininger P."/>
            <person name="Dien B."/>
            <person name="Trinh C.T."/>
        </authorList>
    </citation>
    <scope>NUCLEOTIDE SEQUENCE [LARGE SCALE GENOMIC DNA]</scope>
    <source>
        <strain evidence="8 10">YB392</strain>
    </source>
</reference>
<evidence type="ECO:0000256" key="1">
    <source>
        <dbReference type="ARBA" id="ARBA00022723"/>
    </source>
</evidence>
<evidence type="ECO:0000256" key="4">
    <source>
        <dbReference type="PROSITE-ProRule" id="PRU00175"/>
    </source>
</evidence>
<dbReference type="GO" id="GO:0008270">
    <property type="term" value="F:zinc ion binding"/>
    <property type="evidence" value="ECO:0007669"/>
    <property type="project" value="UniProtKB-KW"/>
</dbReference>
<dbReference type="GO" id="GO:0005634">
    <property type="term" value="C:nucleus"/>
    <property type="evidence" value="ECO:0007669"/>
    <property type="project" value="TreeGrafter"/>
</dbReference>
<name>A0A1H6PZF2_YARLL</name>
<evidence type="ECO:0000313" key="8">
    <source>
        <dbReference type="EMBL" id="RDW27760.1"/>
    </source>
</evidence>
<feature type="compositionally biased region" description="Polar residues" evidence="5">
    <location>
        <begin position="11"/>
        <end position="30"/>
    </location>
</feature>
<dbReference type="InterPro" id="IPR051834">
    <property type="entry name" value="RING_finger_E3_ligase"/>
</dbReference>
<keyword evidence="3" id="KW-0862">Zinc</keyword>
<dbReference type="InterPro" id="IPR013083">
    <property type="entry name" value="Znf_RING/FYVE/PHD"/>
</dbReference>
<sequence>MSNYEQDHNITNESANGSTDQDGNHPRNTLGANLQQFLNVERDRDRRAGVSDTNPGPEYVPAFERAIRQLDRNEIIDFFVQFIDGLDLQTGEAPKPKGLGQEYLDTLDRVPKKQLKESDSCAICSTPYLEDEFPLVVRLPCNRKHHFDLECIAPWLKLNATCPMCRKDLAAKAEIEPDSEEEFDDTYG</sequence>